<dbReference type="InterPro" id="IPR007430">
    <property type="entry name" value="VirB8"/>
</dbReference>
<dbReference type="eggNOG" id="COG3701">
    <property type="taxonomic scope" value="Bacteria"/>
</dbReference>
<evidence type="ECO:0000313" key="7">
    <source>
        <dbReference type="EMBL" id="ABD71941.1"/>
    </source>
</evidence>
<dbReference type="KEGG" id="rfr:Rfer_4254"/>
<feature type="domain" description="Bacterial virulence protein VirB8" evidence="6">
    <location>
        <begin position="33"/>
        <end position="246"/>
    </location>
</feature>
<keyword evidence="8" id="KW-1185">Reference proteome</keyword>
<dbReference type="Pfam" id="PF04335">
    <property type="entry name" value="VirB8"/>
    <property type="match status" value="1"/>
</dbReference>
<gene>
    <name evidence="7" type="ordered locus">Rfer_4254</name>
</gene>
<dbReference type="OrthoDB" id="8957999at2"/>
<dbReference type="AlphaFoldDB" id="Q21QK4"/>
<name>Q21QK4_ALBFT</name>
<geneLocation type="plasmid" evidence="8">
    <name>pDSM15236</name>
</geneLocation>
<keyword evidence="7" id="KW-0614">Plasmid</keyword>
<dbReference type="InterPro" id="IPR032710">
    <property type="entry name" value="NTF2-like_dom_sf"/>
</dbReference>
<dbReference type="GO" id="GO:0016020">
    <property type="term" value="C:membrane"/>
    <property type="evidence" value="ECO:0007669"/>
    <property type="project" value="UniProtKB-SubCell"/>
</dbReference>
<feature type="transmembrane region" description="Helical" evidence="5">
    <location>
        <begin position="52"/>
        <end position="74"/>
    </location>
</feature>
<dbReference type="InterPro" id="IPR035658">
    <property type="entry name" value="TrbF"/>
</dbReference>
<evidence type="ECO:0000259" key="6">
    <source>
        <dbReference type="Pfam" id="PF04335"/>
    </source>
</evidence>
<dbReference type="EMBL" id="CP000268">
    <property type="protein sequence ID" value="ABD71941.1"/>
    <property type="molecule type" value="Genomic_DNA"/>
</dbReference>
<dbReference type="CDD" id="cd16425">
    <property type="entry name" value="TrbF"/>
    <property type="match status" value="1"/>
</dbReference>
<keyword evidence="2 5" id="KW-0812">Transmembrane</keyword>
<dbReference type="RefSeq" id="WP_011458798.1">
    <property type="nucleotide sequence ID" value="NC_007901.1"/>
</dbReference>
<keyword evidence="3 5" id="KW-1133">Transmembrane helix</keyword>
<comment type="subcellular location">
    <subcellularLocation>
        <location evidence="1">Membrane</location>
        <topology evidence="1">Single-pass membrane protein</topology>
    </subcellularLocation>
</comment>
<dbReference type="HOGENOM" id="CLU_1194095_0_0_4"/>
<evidence type="ECO:0000313" key="8">
    <source>
        <dbReference type="Proteomes" id="UP000008332"/>
    </source>
</evidence>
<evidence type="ECO:0000256" key="4">
    <source>
        <dbReference type="ARBA" id="ARBA00023136"/>
    </source>
</evidence>
<organism evidence="7 8">
    <name type="scientific">Albidiferax ferrireducens (strain ATCC BAA-621 / DSM 15236 / T118)</name>
    <name type="common">Rhodoferax ferrireducens</name>
    <dbReference type="NCBI Taxonomy" id="338969"/>
    <lineage>
        <taxon>Bacteria</taxon>
        <taxon>Pseudomonadati</taxon>
        <taxon>Pseudomonadota</taxon>
        <taxon>Betaproteobacteria</taxon>
        <taxon>Burkholderiales</taxon>
        <taxon>Comamonadaceae</taxon>
        <taxon>Rhodoferax</taxon>
    </lineage>
</organism>
<reference evidence="8" key="1">
    <citation type="submission" date="2006-02" db="EMBL/GenBank/DDBJ databases">
        <title>Complete sequence of plasmid 1 of Rhodoferax ferrireducens DSM 15236.</title>
        <authorList>
            <person name="Copeland A."/>
            <person name="Lucas S."/>
            <person name="Lapidus A."/>
            <person name="Barry K."/>
            <person name="Detter J.C."/>
            <person name="Glavina del Rio T."/>
            <person name="Hammon N."/>
            <person name="Israni S."/>
            <person name="Pitluck S."/>
            <person name="Brettin T."/>
            <person name="Bruce D."/>
            <person name="Han C."/>
            <person name="Tapia R."/>
            <person name="Gilna P."/>
            <person name="Kiss H."/>
            <person name="Schmutz J."/>
            <person name="Larimer F."/>
            <person name="Land M."/>
            <person name="Kyrpides N."/>
            <person name="Ivanova N."/>
            <person name="Richardson P."/>
        </authorList>
    </citation>
    <scope>NUCLEOTIDE SEQUENCE [LARGE SCALE GENOMIC DNA]</scope>
    <source>
        <strain evidence="8">ATCC BAA-621 / DSM 15236 / T118</strain>
        <plasmid evidence="8">Plasmid pDSM15236</plasmid>
    </source>
</reference>
<sequence length="247" mass="28510">MGFFKRAAKTQVQSNNQLANAFEDAMPDAAFAKARNEYYDSVGQPVVDRARLFVICILLLVIVVVLSFAFLWMIPLKTTEPYVIAIDDTNGRVSKAAGEVKRAVEYTPDRPVLERELFQFVERLYAINADYPKLVQDGHVAAYAYTRNRASNEFRSFMDVEQPYQRQKTTKGLIRKAERKTISFREDGKLVLIRFRTSERSEDRPVPVGRDWVMTLQFAREQPTTPQELDLNPLGMYITHFEIGEER</sequence>
<evidence type="ECO:0000256" key="2">
    <source>
        <dbReference type="ARBA" id="ARBA00022692"/>
    </source>
</evidence>
<protein>
    <submittedName>
        <fullName evidence="7">Type IV secretory pathway component VirB8-like</fullName>
    </submittedName>
</protein>
<proteinExistence type="predicted"/>
<evidence type="ECO:0000256" key="5">
    <source>
        <dbReference type="SAM" id="Phobius"/>
    </source>
</evidence>
<accession>Q21QK4</accession>
<dbReference type="SUPFAM" id="SSF54427">
    <property type="entry name" value="NTF2-like"/>
    <property type="match status" value="1"/>
</dbReference>
<keyword evidence="4 5" id="KW-0472">Membrane</keyword>
<dbReference type="Gene3D" id="3.10.450.230">
    <property type="entry name" value="VirB8 protein"/>
    <property type="match status" value="1"/>
</dbReference>
<dbReference type="Proteomes" id="UP000008332">
    <property type="component" value="Plasmid unnamed1"/>
</dbReference>
<evidence type="ECO:0000256" key="1">
    <source>
        <dbReference type="ARBA" id="ARBA00004167"/>
    </source>
</evidence>
<evidence type="ECO:0000256" key="3">
    <source>
        <dbReference type="ARBA" id="ARBA00022989"/>
    </source>
</evidence>